<keyword evidence="7" id="KW-0418">Kinase</keyword>
<comment type="subcellular location">
    <subcellularLocation>
        <location evidence="2">Membrane</location>
    </subcellularLocation>
</comment>
<sequence>MRLIRTASFRFAALYVLLFVVSAGILGGAVFLTARRSLQQQLTTSVTADMAFLQSEYARGGLQHLRSLIQTREREPDAPDYILQAPSGQVLAGEIIPRSDLHPGWTELDAAEEGLNQETPEHLRALVVDLGGGLLLGVGDDLSRISEVEEAIASAFAWVVGLAVILGIGGGVLLSQAFLARVDAIGRAAEAIIAGDLSHRIPTGGDSDFDRLAGTLNRMLDRINALMETLQQVSSDIAHDLRTPLSRLYQKLDGARENARSLADYEAAIHGALRDAEALMETFSALLRIAQVEGAARRAAFRDVDLSAVVDAVADAYRPDAEDAGHVILVEATASVTVHGDKDLLTQALANLIENGLRHTPAGTVLRVTLSAGSGTGPVLAVADNGPGVAPDDLPRLTQRFYRTERSRTTAGNGLGLSLVAAVMELHRGRVDLEAAHPGLAVRLIFPAEKP</sequence>
<dbReference type="SMART" id="SM00304">
    <property type="entry name" value="HAMP"/>
    <property type="match status" value="1"/>
</dbReference>
<dbReference type="InterPro" id="IPR003661">
    <property type="entry name" value="HisK_dim/P_dom"/>
</dbReference>
<dbReference type="GO" id="GO:0000155">
    <property type="term" value="F:phosphorelay sensor kinase activity"/>
    <property type="evidence" value="ECO:0007669"/>
    <property type="project" value="InterPro"/>
</dbReference>
<keyword evidence="10 11" id="KW-0472">Membrane</keyword>
<dbReference type="AlphaFoldDB" id="A0A963YTC2"/>
<evidence type="ECO:0000313" key="14">
    <source>
        <dbReference type="EMBL" id="MCB8876050.1"/>
    </source>
</evidence>
<evidence type="ECO:0000256" key="11">
    <source>
        <dbReference type="SAM" id="Phobius"/>
    </source>
</evidence>
<evidence type="ECO:0000256" key="4">
    <source>
        <dbReference type="ARBA" id="ARBA00022553"/>
    </source>
</evidence>
<protein>
    <recommendedName>
        <fullName evidence="3">histidine kinase</fullName>
        <ecNumber evidence="3">2.7.13.3</ecNumber>
    </recommendedName>
</protein>
<evidence type="ECO:0000256" key="1">
    <source>
        <dbReference type="ARBA" id="ARBA00000085"/>
    </source>
</evidence>
<dbReference type="PANTHER" id="PTHR45436">
    <property type="entry name" value="SENSOR HISTIDINE KINASE YKOH"/>
    <property type="match status" value="1"/>
</dbReference>
<keyword evidence="4" id="KW-0597">Phosphoprotein</keyword>
<evidence type="ECO:0000256" key="6">
    <source>
        <dbReference type="ARBA" id="ARBA00022692"/>
    </source>
</evidence>
<evidence type="ECO:0000256" key="2">
    <source>
        <dbReference type="ARBA" id="ARBA00004370"/>
    </source>
</evidence>
<evidence type="ECO:0000256" key="8">
    <source>
        <dbReference type="ARBA" id="ARBA00022989"/>
    </source>
</evidence>
<evidence type="ECO:0000256" key="5">
    <source>
        <dbReference type="ARBA" id="ARBA00022679"/>
    </source>
</evidence>
<feature type="domain" description="Histidine kinase" evidence="12">
    <location>
        <begin position="236"/>
        <end position="450"/>
    </location>
</feature>
<dbReference type="EMBL" id="JAESVB010000005">
    <property type="protein sequence ID" value="MCB8876050.1"/>
    <property type="molecule type" value="Genomic_DNA"/>
</dbReference>
<dbReference type="InterPro" id="IPR036890">
    <property type="entry name" value="HATPase_C_sf"/>
</dbReference>
<dbReference type="PANTHER" id="PTHR45436:SF8">
    <property type="entry name" value="HISTIDINE KINASE"/>
    <property type="match status" value="1"/>
</dbReference>
<reference evidence="14" key="2">
    <citation type="submission" date="2021-01" db="EMBL/GenBank/DDBJ databases">
        <authorList>
            <person name="Mieszkin S."/>
            <person name="Pouder E."/>
            <person name="Alain K."/>
        </authorList>
    </citation>
    <scope>NUCLEOTIDE SEQUENCE</scope>
    <source>
        <strain evidence="14">HW T2.11</strain>
    </source>
</reference>
<comment type="catalytic activity">
    <reaction evidence="1">
        <text>ATP + protein L-histidine = ADP + protein N-phospho-L-histidine.</text>
        <dbReference type="EC" id="2.7.13.3"/>
    </reaction>
</comment>
<dbReference type="InterPro" id="IPR004358">
    <property type="entry name" value="Sig_transdc_His_kin-like_C"/>
</dbReference>
<dbReference type="Gene3D" id="1.10.287.130">
    <property type="match status" value="1"/>
</dbReference>
<name>A0A963YTC2_9PROT</name>
<gene>
    <name evidence="14" type="ORF">ASILVAE211_12730</name>
</gene>
<dbReference type="Gene3D" id="3.30.565.10">
    <property type="entry name" value="Histidine kinase-like ATPase, C-terminal domain"/>
    <property type="match status" value="1"/>
</dbReference>
<accession>A0A963YTC2</accession>
<dbReference type="RefSeq" id="WP_227321708.1">
    <property type="nucleotide sequence ID" value="NZ_JAESVB010000005.1"/>
</dbReference>
<dbReference type="Pfam" id="PF00672">
    <property type="entry name" value="HAMP"/>
    <property type="match status" value="1"/>
</dbReference>
<evidence type="ECO:0000256" key="9">
    <source>
        <dbReference type="ARBA" id="ARBA00023012"/>
    </source>
</evidence>
<dbReference type="SUPFAM" id="SSF158472">
    <property type="entry name" value="HAMP domain-like"/>
    <property type="match status" value="1"/>
</dbReference>
<dbReference type="SMART" id="SM00387">
    <property type="entry name" value="HATPase_c"/>
    <property type="match status" value="1"/>
</dbReference>
<dbReference type="InterPro" id="IPR003594">
    <property type="entry name" value="HATPase_dom"/>
</dbReference>
<dbReference type="EC" id="2.7.13.3" evidence="3"/>
<dbReference type="InterPro" id="IPR005467">
    <property type="entry name" value="His_kinase_dom"/>
</dbReference>
<keyword evidence="6 11" id="KW-0812">Transmembrane</keyword>
<evidence type="ECO:0000259" key="13">
    <source>
        <dbReference type="PROSITE" id="PS50885"/>
    </source>
</evidence>
<dbReference type="Pfam" id="PF02518">
    <property type="entry name" value="HATPase_c"/>
    <property type="match status" value="1"/>
</dbReference>
<evidence type="ECO:0000313" key="15">
    <source>
        <dbReference type="Proteomes" id="UP000708298"/>
    </source>
</evidence>
<evidence type="ECO:0000259" key="12">
    <source>
        <dbReference type="PROSITE" id="PS50109"/>
    </source>
</evidence>
<organism evidence="14 15">
    <name type="scientific">Acidisoma silvae</name>
    <dbReference type="NCBI Taxonomy" id="2802396"/>
    <lineage>
        <taxon>Bacteria</taxon>
        <taxon>Pseudomonadati</taxon>
        <taxon>Pseudomonadota</taxon>
        <taxon>Alphaproteobacteria</taxon>
        <taxon>Acetobacterales</taxon>
        <taxon>Acidocellaceae</taxon>
        <taxon>Acidisoma</taxon>
    </lineage>
</organism>
<dbReference type="PRINTS" id="PR00344">
    <property type="entry name" value="BCTRLSENSOR"/>
</dbReference>
<dbReference type="PROSITE" id="PS50109">
    <property type="entry name" value="HIS_KIN"/>
    <property type="match status" value="1"/>
</dbReference>
<dbReference type="InterPro" id="IPR003660">
    <property type="entry name" value="HAMP_dom"/>
</dbReference>
<dbReference type="SMART" id="SM00388">
    <property type="entry name" value="HisKA"/>
    <property type="match status" value="1"/>
</dbReference>
<dbReference type="Gene3D" id="6.10.340.10">
    <property type="match status" value="1"/>
</dbReference>
<keyword evidence="9" id="KW-0902">Two-component regulatory system</keyword>
<keyword evidence="8 11" id="KW-1133">Transmembrane helix</keyword>
<dbReference type="SUPFAM" id="SSF55874">
    <property type="entry name" value="ATPase domain of HSP90 chaperone/DNA topoisomerase II/histidine kinase"/>
    <property type="match status" value="1"/>
</dbReference>
<reference evidence="14" key="1">
    <citation type="journal article" date="2021" name="Microorganisms">
        <title>Acidisoma silvae sp. nov. and Acidisomacellulosilytica sp. nov., Two Acidophilic Bacteria Isolated from Decaying Wood, Hydrolyzing Cellulose and Producing Poly-3-hydroxybutyrate.</title>
        <authorList>
            <person name="Mieszkin S."/>
            <person name="Pouder E."/>
            <person name="Uroz S."/>
            <person name="Simon-Colin C."/>
            <person name="Alain K."/>
        </authorList>
    </citation>
    <scope>NUCLEOTIDE SEQUENCE</scope>
    <source>
        <strain evidence="14">HW T2.11</strain>
    </source>
</reference>
<comment type="caution">
    <text evidence="14">The sequence shown here is derived from an EMBL/GenBank/DDBJ whole genome shotgun (WGS) entry which is preliminary data.</text>
</comment>
<evidence type="ECO:0000256" key="3">
    <source>
        <dbReference type="ARBA" id="ARBA00012438"/>
    </source>
</evidence>
<feature type="domain" description="HAMP" evidence="13">
    <location>
        <begin position="176"/>
        <end position="228"/>
    </location>
</feature>
<dbReference type="PROSITE" id="PS50885">
    <property type="entry name" value="HAMP"/>
    <property type="match status" value="1"/>
</dbReference>
<dbReference type="SUPFAM" id="SSF47384">
    <property type="entry name" value="Homodimeric domain of signal transducing histidine kinase"/>
    <property type="match status" value="1"/>
</dbReference>
<evidence type="ECO:0000256" key="10">
    <source>
        <dbReference type="ARBA" id="ARBA00023136"/>
    </source>
</evidence>
<feature type="transmembrane region" description="Helical" evidence="11">
    <location>
        <begin position="12"/>
        <end position="32"/>
    </location>
</feature>
<dbReference type="Proteomes" id="UP000708298">
    <property type="component" value="Unassembled WGS sequence"/>
</dbReference>
<keyword evidence="5" id="KW-0808">Transferase</keyword>
<dbReference type="CDD" id="cd06225">
    <property type="entry name" value="HAMP"/>
    <property type="match status" value="1"/>
</dbReference>
<keyword evidence="15" id="KW-1185">Reference proteome</keyword>
<feature type="transmembrane region" description="Helical" evidence="11">
    <location>
        <begin position="151"/>
        <end position="174"/>
    </location>
</feature>
<dbReference type="InterPro" id="IPR036097">
    <property type="entry name" value="HisK_dim/P_sf"/>
</dbReference>
<evidence type="ECO:0000256" key="7">
    <source>
        <dbReference type="ARBA" id="ARBA00022777"/>
    </source>
</evidence>
<proteinExistence type="predicted"/>
<dbReference type="CDD" id="cd00082">
    <property type="entry name" value="HisKA"/>
    <property type="match status" value="1"/>
</dbReference>
<dbReference type="GO" id="GO:0005886">
    <property type="term" value="C:plasma membrane"/>
    <property type="evidence" value="ECO:0007669"/>
    <property type="project" value="TreeGrafter"/>
</dbReference>
<dbReference type="InterPro" id="IPR050428">
    <property type="entry name" value="TCS_sensor_his_kinase"/>
</dbReference>